<accession>A0A9D4RDA4</accession>
<reference evidence="1" key="1">
    <citation type="journal article" date="2019" name="bioRxiv">
        <title>The Genome of the Zebra Mussel, Dreissena polymorpha: A Resource for Invasive Species Research.</title>
        <authorList>
            <person name="McCartney M.A."/>
            <person name="Auch B."/>
            <person name="Kono T."/>
            <person name="Mallez S."/>
            <person name="Zhang Y."/>
            <person name="Obille A."/>
            <person name="Becker A."/>
            <person name="Abrahante J.E."/>
            <person name="Garbe J."/>
            <person name="Badalamenti J.P."/>
            <person name="Herman A."/>
            <person name="Mangelson H."/>
            <person name="Liachko I."/>
            <person name="Sullivan S."/>
            <person name="Sone E.D."/>
            <person name="Koren S."/>
            <person name="Silverstein K.A.T."/>
            <person name="Beckman K.B."/>
            <person name="Gohl D.M."/>
        </authorList>
    </citation>
    <scope>NUCLEOTIDE SEQUENCE</scope>
    <source>
        <strain evidence="1">Duluth1</strain>
        <tissue evidence="1">Whole animal</tissue>
    </source>
</reference>
<organism evidence="1 2">
    <name type="scientific">Dreissena polymorpha</name>
    <name type="common">Zebra mussel</name>
    <name type="synonym">Mytilus polymorpha</name>
    <dbReference type="NCBI Taxonomy" id="45954"/>
    <lineage>
        <taxon>Eukaryota</taxon>
        <taxon>Metazoa</taxon>
        <taxon>Spiralia</taxon>
        <taxon>Lophotrochozoa</taxon>
        <taxon>Mollusca</taxon>
        <taxon>Bivalvia</taxon>
        <taxon>Autobranchia</taxon>
        <taxon>Heteroconchia</taxon>
        <taxon>Euheterodonta</taxon>
        <taxon>Imparidentia</taxon>
        <taxon>Neoheterodontei</taxon>
        <taxon>Myida</taxon>
        <taxon>Dreissenoidea</taxon>
        <taxon>Dreissenidae</taxon>
        <taxon>Dreissena</taxon>
    </lineage>
</organism>
<dbReference type="AlphaFoldDB" id="A0A9D4RDA4"/>
<evidence type="ECO:0000313" key="1">
    <source>
        <dbReference type="EMBL" id="KAH3864044.1"/>
    </source>
</evidence>
<protein>
    <submittedName>
        <fullName evidence="1">Uncharacterized protein</fullName>
    </submittedName>
</protein>
<gene>
    <name evidence="1" type="ORF">DPMN_027056</name>
</gene>
<sequence length="149" mass="16876">MQQPKSIGEAIEKIRMFHHIQFACAPTQMDEQEDLRWVHAVGEEPIPEVVSGSALDKLSQVVGQLQGAVELLSCPCGTPDAVRRVERPVPLFRPDVHEGCYVCGRGSLSRRHLEPRRSTWASEPTCLRKGIRLKCLPWERRELAKQRVS</sequence>
<comment type="caution">
    <text evidence="1">The sequence shown here is derived from an EMBL/GenBank/DDBJ whole genome shotgun (WGS) entry which is preliminary data.</text>
</comment>
<name>A0A9D4RDA4_DREPO</name>
<evidence type="ECO:0000313" key="2">
    <source>
        <dbReference type="Proteomes" id="UP000828390"/>
    </source>
</evidence>
<dbReference type="EMBL" id="JAIWYP010000002">
    <property type="protein sequence ID" value="KAH3864044.1"/>
    <property type="molecule type" value="Genomic_DNA"/>
</dbReference>
<reference evidence="1" key="2">
    <citation type="submission" date="2020-11" db="EMBL/GenBank/DDBJ databases">
        <authorList>
            <person name="McCartney M.A."/>
            <person name="Auch B."/>
            <person name="Kono T."/>
            <person name="Mallez S."/>
            <person name="Becker A."/>
            <person name="Gohl D.M."/>
            <person name="Silverstein K.A.T."/>
            <person name="Koren S."/>
            <person name="Bechman K.B."/>
            <person name="Herman A."/>
            <person name="Abrahante J.E."/>
            <person name="Garbe J."/>
        </authorList>
    </citation>
    <scope>NUCLEOTIDE SEQUENCE</scope>
    <source>
        <strain evidence="1">Duluth1</strain>
        <tissue evidence="1">Whole animal</tissue>
    </source>
</reference>
<dbReference type="Proteomes" id="UP000828390">
    <property type="component" value="Unassembled WGS sequence"/>
</dbReference>
<proteinExistence type="predicted"/>
<keyword evidence="2" id="KW-1185">Reference proteome</keyword>